<name>A0A6J8C9S9_MYTCO</name>
<dbReference type="AlphaFoldDB" id="A0A6J8C9S9"/>
<dbReference type="Gene3D" id="3.30.160.60">
    <property type="entry name" value="Classic Zinc Finger"/>
    <property type="match status" value="1"/>
</dbReference>
<accession>A0A6J8C9S9</accession>
<dbReference type="EMBL" id="CACVKT020004971">
    <property type="protein sequence ID" value="CAC5392362.1"/>
    <property type="molecule type" value="Genomic_DNA"/>
</dbReference>
<dbReference type="Proteomes" id="UP000507470">
    <property type="component" value="Unassembled WGS sequence"/>
</dbReference>
<evidence type="ECO:0000313" key="4">
    <source>
        <dbReference type="EMBL" id="CAC5392362.1"/>
    </source>
</evidence>
<dbReference type="Pfam" id="PF00643">
    <property type="entry name" value="zf-B_box"/>
    <property type="match status" value="1"/>
</dbReference>
<keyword evidence="1" id="KW-0863">Zinc-finger</keyword>
<evidence type="ECO:0000259" key="3">
    <source>
        <dbReference type="PROSITE" id="PS50119"/>
    </source>
</evidence>
<gene>
    <name evidence="4" type="ORF">MCOR_27301</name>
</gene>
<keyword evidence="2" id="KW-0175">Coiled coil</keyword>
<evidence type="ECO:0000313" key="5">
    <source>
        <dbReference type="Proteomes" id="UP000507470"/>
    </source>
</evidence>
<dbReference type="PROSITE" id="PS50119">
    <property type="entry name" value="ZF_BBOX"/>
    <property type="match status" value="1"/>
</dbReference>
<evidence type="ECO:0000256" key="1">
    <source>
        <dbReference type="PROSITE-ProRule" id="PRU00024"/>
    </source>
</evidence>
<evidence type="ECO:0000256" key="2">
    <source>
        <dbReference type="SAM" id="Coils"/>
    </source>
</evidence>
<organism evidence="4 5">
    <name type="scientific">Mytilus coruscus</name>
    <name type="common">Sea mussel</name>
    <dbReference type="NCBI Taxonomy" id="42192"/>
    <lineage>
        <taxon>Eukaryota</taxon>
        <taxon>Metazoa</taxon>
        <taxon>Spiralia</taxon>
        <taxon>Lophotrochozoa</taxon>
        <taxon>Mollusca</taxon>
        <taxon>Bivalvia</taxon>
        <taxon>Autobranchia</taxon>
        <taxon>Pteriomorphia</taxon>
        <taxon>Mytilida</taxon>
        <taxon>Mytiloidea</taxon>
        <taxon>Mytilidae</taxon>
        <taxon>Mytilinae</taxon>
        <taxon>Mytilus</taxon>
    </lineage>
</organism>
<dbReference type="InterPro" id="IPR000315">
    <property type="entry name" value="Znf_B-box"/>
</dbReference>
<keyword evidence="1" id="KW-0479">Metal-binding</keyword>
<feature type="domain" description="B box-type" evidence="3">
    <location>
        <begin position="42"/>
        <end position="82"/>
    </location>
</feature>
<keyword evidence="1" id="KW-0862">Zinc</keyword>
<feature type="coiled-coil region" evidence="2">
    <location>
        <begin position="385"/>
        <end position="468"/>
    </location>
</feature>
<keyword evidence="5" id="KW-1185">Reference proteome</keyword>
<dbReference type="SUPFAM" id="SSF57845">
    <property type="entry name" value="B-box zinc-binding domain"/>
    <property type="match status" value="1"/>
</dbReference>
<sequence length="512" mass="59560">MSAVCTVCDLTLVLETCKSCKICCCKVCFQSHKSWCNTLKDNTFHLCNLHKNQVQEYCNNCCELICVECRTTKHCRHEISSMKDAAKNIIGKIPTISNDISNKAGELKKKIQHYAQESSIGKRLVPCIEEEERRLYTVIAGVKVKLITQIENFVTFQRFNKELLQKVDEMTAIIKTLRKEEFFIIFLSRWSAVMVDLKNYNIKVQKMNSSKFKETRGLLLKNESGVRQFFRNKIIKDDTGLCSDSKVSEFEELSENGPHSSVQYDVSDDEVLVDGFVNIVQLQKDDGNRKSNLEVVEYVNREIERLKEKTDEMIRTQAKITEGKLEMLTSLNPSGESIIQMGSSIFPGVKVSLPTDGSSISDVVDFVLDHICKLNGSLAFMQNFLQSEKDKLEDLTNTQMETNRTNKQLIHFIEEQKKNVLMLKDEIKSRKEQLQKQEDLNYDVNQQFKELQERTRRYQMQNNQTEERYQLVCKKMDDLKLRIQNDYHQLNQKDKVITDLEKMNLHQKKCDR</sequence>
<proteinExistence type="predicted"/>
<dbReference type="GO" id="GO:0008270">
    <property type="term" value="F:zinc ion binding"/>
    <property type="evidence" value="ECO:0007669"/>
    <property type="project" value="UniProtKB-KW"/>
</dbReference>
<protein>
    <recommendedName>
        <fullName evidence="3">B box-type domain-containing protein</fullName>
    </recommendedName>
</protein>
<reference evidence="4 5" key="1">
    <citation type="submission" date="2020-06" db="EMBL/GenBank/DDBJ databases">
        <authorList>
            <person name="Li R."/>
            <person name="Bekaert M."/>
        </authorList>
    </citation>
    <scope>NUCLEOTIDE SEQUENCE [LARGE SCALE GENOMIC DNA]</scope>
    <source>
        <strain evidence="5">wild</strain>
    </source>
</reference>